<sequence>MPEDHNVKILQWPKDKAKLEHYFQLDKPCPVSIIFDEKPANVNVGNKKGDSFKVDMNMNLKAVEDIPVCIKICEPICAVSDYTVGIELLGQPLASIRLRGKTKIAHCDDKPPSRPVCVDFAEVNSKREKSPFTYEQLQFGSLDDSGIIQFTTLGEPSGQNKIAIPNEGLRIDFPFPVTNTSLTIVNFGNPVIQVNAFMNAELVSEQSVMIQNKTSEVNIEGNKINSIEIKGGSNEAALVQVCYNRATDSQNSPVIIT</sequence>
<gene>
    <name evidence="1" type="ORF">DCC35_13980</name>
</gene>
<reference evidence="1 2" key="1">
    <citation type="submission" date="2018-04" db="EMBL/GenBank/DDBJ databases">
        <title>Complete genome uncultured novel isolate.</title>
        <authorList>
            <person name="Merlino G."/>
        </authorList>
    </citation>
    <scope>NUCLEOTIDE SEQUENCE [LARGE SCALE GENOMIC DNA]</scope>
    <source>
        <strain evidence="2">R1DC9</strain>
    </source>
</reference>
<evidence type="ECO:0000313" key="1">
    <source>
        <dbReference type="EMBL" id="QCK15774.1"/>
    </source>
</evidence>
<organism evidence="1 2">
    <name type="scientific">Mangrovivirga cuniculi</name>
    <dbReference type="NCBI Taxonomy" id="2715131"/>
    <lineage>
        <taxon>Bacteria</taxon>
        <taxon>Pseudomonadati</taxon>
        <taxon>Bacteroidota</taxon>
        <taxon>Cytophagia</taxon>
        <taxon>Cytophagales</taxon>
        <taxon>Mangrovivirgaceae</taxon>
        <taxon>Mangrovivirga</taxon>
    </lineage>
</organism>
<dbReference type="KEGG" id="fpf:DCC35_13980"/>
<accession>A0A4D7K4L2</accession>
<dbReference type="Proteomes" id="UP000298616">
    <property type="component" value="Chromosome"/>
</dbReference>
<dbReference type="AlphaFoldDB" id="A0A4D7K4L2"/>
<evidence type="ECO:0000313" key="2">
    <source>
        <dbReference type="Proteomes" id="UP000298616"/>
    </source>
</evidence>
<dbReference type="EMBL" id="CP028923">
    <property type="protein sequence ID" value="QCK15774.1"/>
    <property type="molecule type" value="Genomic_DNA"/>
</dbReference>
<keyword evidence="2" id="KW-1185">Reference proteome</keyword>
<dbReference type="OrthoDB" id="1496223at2"/>
<protein>
    <submittedName>
        <fullName evidence="1">Uncharacterized protein</fullName>
    </submittedName>
</protein>
<proteinExistence type="predicted"/>
<dbReference type="RefSeq" id="WP_137091370.1">
    <property type="nucleotide sequence ID" value="NZ_CP028923.1"/>
</dbReference>
<name>A0A4D7K4L2_9BACT</name>